<dbReference type="Proteomes" id="UP000610456">
    <property type="component" value="Unassembled WGS sequence"/>
</dbReference>
<dbReference type="PIRSF" id="PIRSF016719">
    <property type="entry name" value="UCP016719"/>
    <property type="match status" value="1"/>
</dbReference>
<evidence type="ECO:0000259" key="2">
    <source>
        <dbReference type="Pfam" id="PF07075"/>
    </source>
</evidence>
<dbReference type="Pfam" id="PF20732">
    <property type="entry name" value="NamZ_C"/>
    <property type="match status" value="1"/>
</dbReference>
<dbReference type="EMBL" id="BMXB01000008">
    <property type="protein sequence ID" value="GHA40045.1"/>
    <property type="molecule type" value="Genomic_DNA"/>
</dbReference>
<dbReference type="InterPro" id="IPR048503">
    <property type="entry name" value="NamZ_C"/>
</dbReference>
<name>A0A918SGK8_9FLAO</name>
<evidence type="ECO:0000313" key="4">
    <source>
        <dbReference type="EMBL" id="GHA40045.1"/>
    </source>
</evidence>
<feature type="domain" description="Peptidoglycan beta-N-acetylmuramidase NamZ N-terminal" evidence="2">
    <location>
        <begin position="42"/>
        <end position="248"/>
    </location>
</feature>
<gene>
    <name evidence="4" type="ORF">GCM10007103_21860</name>
</gene>
<dbReference type="Gene3D" id="3.40.50.12170">
    <property type="entry name" value="Uncharacterised protein PF07075, DUF1343"/>
    <property type="match status" value="1"/>
</dbReference>
<dbReference type="Gene3D" id="3.90.1150.140">
    <property type="match status" value="1"/>
</dbReference>
<protein>
    <recommendedName>
        <fullName evidence="6">DUF1343 domain-containing protein</fullName>
    </recommendedName>
</protein>
<proteinExistence type="predicted"/>
<dbReference type="GO" id="GO:0033922">
    <property type="term" value="F:peptidoglycan beta-N-acetylmuramidase activity"/>
    <property type="evidence" value="ECO:0007669"/>
    <property type="project" value="InterPro"/>
</dbReference>
<dbReference type="PANTHER" id="PTHR42915:SF1">
    <property type="entry name" value="PEPTIDOGLYCAN BETA-N-ACETYLMURAMIDASE NAMZ"/>
    <property type="match status" value="1"/>
</dbReference>
<dbReference type="InterPro" id="IPR008302">
    <property type="entry name" value="NamZ"/>
</dbReference>
<feature type="domain" description="Peptidoglycan beta-N-acetylmuramidase NamZ C-terminal" evidence="3">
    <location>
        <begin position="253"/>
        <end position="390"/>
    </location>
</feature>
<reference evidence="4" key="1">
    <citation type="journal article" date="2014" name="Int. J. Syst. Evol. Microbiol.">
        <title>Complete genome sequence of Corynebacterium casei LMG S-19264T (=DSM 44701T), isolated from a smear-ripened cheese.</title>
        <authorList>
            <consortium name="US DOE Joint Genome Institute (JGI-PGF)"/>
            <person name="Walter F."/>
            <person name="Albersmeier A."/>
            <person name="Kalinowski J."/>
            <person name="Ruckert C."/>
        </authorList>
    </citation>
    <scope>NUCLEOTIDE SEQUENCE</scope>
    <source>
        <strain evidence="4">KCTC 12719</strain>
    </source>
</reference>
<evidence type="ECO:0000313" key="5">
    <source>
        <dbReference type="Proteomes" id="UP000610456"/>
    </source>
</evidence>
<evidence type="ECO:0000259" key="3">
    <source>
        <dbReference type="Pfam" id="PF20732"/>
    </source>
</evidence>
<feature type="region of interest" description="Disordered" evidence="1">
    <location>
        <begin position="1"/>
        <end position="22"/>
    </location>
</feature>
<sequence length="391" mass="43751">MGNENTRAMAQEAAPKAEQSQNITLGVQRTEKYLPLLEGKNVAVVGNQTSVINRNSDAQDNQIHLVDSLLSSEVNVVKVFAPEHGFRGTADAGEVIKDGKDLKTGLPIVSLYGSNKKPSAEQLKDIDVLIFDIQDVGTRFYTYISTLHYVMEASAENDIPIIVMDRPNPNGHYIDGPILESEHTSFVGMHRIPIVHGLTIAEYAKMVNGEQFLSDGIQADLTLIEMENYNHEMPYDLPIKPSPNLPNATSINLYPSLCFFEGTNVNAGRGTSNQFQVFGSPYLDKKVFDFSYVPESNEGAKQPKHLGKECYGRNLTDSEKLDKINLEWLIEAYQNTSEKDAFFNAFFTKLAGTTKLQEQIEVGMSAEEIRETWKEGLEDYAAVREKYLMYE</sequence>
<comment type="caution">
    <text evidence="4">The sequence shown here is derived from an EMBL/GenBank/DDBJ whole genome shotgun (WGS) entry which is preliminary data.</text>
</comment>
<dbReference type="Pfam" id="PF07075">
    <property type="entry name" value="NamZ_N"/>
    <property type="match status" value="1"/>
</dbReference>
<dbReference type="InterPro" id="IPR048502">
    <property type="entry name" value="NamZ_N"/>
</dbReference>
<dbReference type="AlphaFoldDB" id="A0A918SGK8"/>
<accession>A0A918SGK8</accession>
<reference evidence="4" key="2">
    <citation type="submission" date="2020-09" db="EMBL/GenBank/DDBJ databases">
        <authorList>
            <person name="Sun Q."/>
            <person name="Kim S."/>
        </authorList>
    </citation>
    <scope>NUCLEOTIDE SEQUENCE</scope>
    <source>
        <strain evidence="4">KCTC 12719</strain>
    </source>
</reference>
<evidence type="ECO:0000256" key="1">
    <source>
        <dbReference type="SAM" id="MobiDB-lite"/>
    </source>
</evidence>
<dbReference type="PANTHER" id="PTHR42915">
    <property type="entry name" value="HYPOTHETICAL 460 KDA PROTEIN IN FEUA-SIGW INTERGENIC REGION [PRECURSOR]"/>
    <property type="match status" value="1"/>
</dbReference>
<keyword evidence="5" id="KW-1185">Reference proteome</keyword>
<evidence type="ECO:0008006" key="6">
    <source>
        <dbReference type="Google" id="ProtNLM"/>
    </source>
</evidence>
<organism evidence="4 5">
    <name type="scientific">Salinimicrobium marinum</name>
    <dbReference type="NCBI Taxonomy" id="680283"/>
    <lineage>
        <taxon>Bacteria</taxon>
        <taxon>Pseudomonadati</taxon>
        <taxon>Bacteroidota</taxon>
        <taxon>Flavobacteriia</taxon>
        <taxon>Flavobacteriales</taxon>
        <taxon>Flavobacteriaceae</taxon>
        <taxon>Salinimicrobium</taxon>
    </lineage>
</organism>